<dbReference type="InterPro" id="IPR009081">
    <property type="entry name" value="PP-bd_ACP"/>
</dbReference>
<reference evidence="3 4" key="1">
    <citation type="journal article" date="2021" name="Syst. Appl. Microbiol.">
        <title>Persephonella atlantica sp. nov.: How to adapt to physico-chemical gradients in high temperature hydrothermal habitats.</title>
        <authorList>
            <person name="Francois D.X."/>
            <person name="Godfroy A."/>
            <person name="Mathien C."/>
            <person name="Aube J."/>
            <person name="Cathalot C."/>
            <person name="Lesongeur F."/>
            <person name="L'Haridon S."/>
            <person name="Philippon X."/>
            <person name="Roussel E.G."/>
        </authorList>
    </citation>
    <scope>NUCLEOTIDE SEQUENCE [LARGE SCALE GENOMIC DNA]</scope>
    <source>
        <strain evidence="3 4">MO1340</strain>
    </source>
</reference>
<dbReference type="InterPro" id="IPR020845">
    <property type="entry name" value="AMP-binding_CS"/>
</dbReference>
<dbReference type="SUPFAM" id="SSF47336">
    <property type="entry name" value="ACP-like"/>
    <property type="match status" value="1"/>
</dbReference>
<dbReference type="PROSITE" id="PS00455">
    <property type="entry name" value="AMP_BINDING"/>
    <property type="match status" value="1"/>
</dbReference>
<dbReference type="PROSITE" id="PS50075">
    <property type="entry name" value="CARRIER"/>
    <property type="match status" value="1"/>
</dbReference>
<dbReference type="SUPFAM" id="SSF56801">
    <property type="entry name" value="Acetyl-CoA synthetase-like"/>
    <property type="match status" value="1"/>
</dbReference>
<organism evidence="3 4">
    <name type="scientific">Persephonella atlantica</name>
    <dbReference type="NCBI Taxonomy" id="2699429"/>
    <lineage>
        <taxon>Bacteria</taxon>
        <taxon>Pseudomonadati</taxon>
        <taxon>Aquificota</taxon>
        <taxon>Aquificia</taxon>
        <taxon>Aquificales</taxon>
        <taxon>Hydrogenothermaceae</taxon>
        <taxon>Persephonella</taxon>
    </lineage>
</organism>
<dbReference type="CDD" id="cd07989">
    <property type="entry name" value="LPLAT_AGPAT-like"/>
    <property type="match status" value="1"/>
</dbReference>
<comment type="catalytic activity">
    <reaction evidence="1">
        <text>a long-chain fatty acid + ATP + CoA = a long-chain fatty acyl-CoA + AMP + diphosphate</text>
        <dbReference type="Rhea" id="RHEA:15421"/>
        <dbReference type="ChEBI" id="CHEBI:30616"/>
        <dbReference type="ChEBI" id="CHEBI:33019"/>
        <dbReference type="ChEBI" id="CHEBI:57287"/>
        <dbReference type="ChEBI" id="CHEBI:57560"/>
        <dbReference type="ChEBI" id="CHEBI:83139"/>
        <dbReference type="ChEBI" id="CHEBI:456215"/>
        <dbReference type="EC" id="6.2.1.3"/>
    </reaction>
    <physiologicalReaction direction="left-to-right" evidence="1">
        <dbReference type="Rhea" id="RHEA:15422"/>
    </physiologicalReaction>
</comment>
<dbReference type="Gene3D" id="3.40.50.12780">
    <property type="entry name" value="N-terminal domain of ligase-like"/>
    <property type="match status" value="1"/>
</dbReference>
<dbReference type="InterPro" id="IPR036736">
    <property type="entry name" value="ACP-like_sf"/>
</dbReference>
<dbReference type="Pfam" id="PF00501">
    <property type="entry name" value="AMP-binding"/>
    <property type="match status" value="1"/>
</dbReference>
<evidence type="ECO:0000313" key="3">
    <source>
        <dbReference type="EMBL" id="MBK3332412.1"/>
    </source>
</evidence>
<proteinExistence type="predicted"/>
<dbReference type="Pfam" id="PF00550">
    <property type="entry name" value="PP-binding"/>
    <property type="match status" value="1"/>
</dbReference>
<dbReference type="Proteomes" id="UP000772812">
    <property type="component" value="Unassembled WGS sequence"/>
</dbReference>
<feature type="domain" description="Carrier" evidence="2">
    <location>
        <begin position="512"/>
        <end position="588"/>
    </location>
</feature>
<evidence type="ECO:0000313" key="4">
    <source>
        <dbReference type="Proteomes" id="UP000772812"/>
    </source>
</evidence>
<dbReference type="PANTHER" id="PTHR43272:SF52">
    <property type="entry name" value="AMP-DEPENDENT SYNTHETASE_LIGASE DOMAIN-CONTAINING PROTEIN"/>
    <property type="match status" value="1"/>
</dbReference>
<dbReference type="Gene3D" id="3.30.300.30">
    <property type="match status" value="1"/>
</dbReference>
<name>A0ABS1GI40_9AQUI</name>
<dbReference type="RefSeq" id="WP_200673781.1">
    <property type="nucleotide sequence ID" value="NZ_JAACYA010000001.1"/>
</dbReference>
<dbReference type="Gene3D" id="1.10.1200.10">
    <property type="entry name" value="ACP-like"/>
    <property type="match status" value="1"/>
</dbReference>
<dbReference type="Pfam" id="PF01553">
    <property type="entry name" value="Acyltransferase"/>
    <property type="match status" value="1"/>
</dbReference>
<dbReference type="Pfam" id="PF23562">
    <property type="entry name" value="AMP-binding_C_3"/>
    <property type="match status" value="1"/>
</dbReference>
<dbReference type="SUPFAM" id="SSF69593">
    <property type="entry name" value="Glycerol-3-phosphate (1)-acyltransferase"/>
    <property type="match status" value="1"/>
</dbReference>
<keyword evidence="4" id="KW-1185">Reference proteome</keyword>
<dbReference type="PANTHER" id="PTHR43272">
    <property type="entry name" value="LONG-CHAIN-FATTY-ACID--COA LIGASE"/>
    <property type="match status" value="1"/>
</dbReference>
<dbReference type="EMBL" id="JAACYA010000001">
    <property type="protein sequence ID" value="MBK3332412.1"/>
    <property type="molecule type" value="Genomic_DNA"/>
</dbReference>
<comment type="caution">
    <text evidence="3">The sequence shown here is derived from an EMBL/GenBank/DDBJ whole genome shotgun (WGS) entry which is preliminary data.</text>
</comment>
<dbReference type="InterPro" id="IPR042099">
    <property type="entry name" value="ANL_N_sf"/>
</dbReference>
<gene>
    <name evidence="3" type="ORF">GWK41_04970</name>
</gene>
<protein>
    <submittedName>
        <fullName evidence="3">AMP-binding protein</fullName>
    </submittedName>
</protein>
<dbReference type="InterPro" id="IPR002123">
    <property type="entry name" value="Plipid/glycerol_acylTrfase"/>
</dbReference>
<accession>A0ABS1GI40</accession>
<evidence type="ECO:0000256" key="1">
    <source>
        <dbReference type="ARBA" id="ARBA00024484"/>
    </source>
</evidence>
<sequence>MINISEKAQLILDNRVDYREIKENIEIFSSHIDISLDDRVCIYAYNSPHWIYSFFGIWERGGIPVPVDFMSTPEELSFIIDDSTPSFIITSEEKLDNVKASVELSKHKPKILTFEDINRKKISYQKPDRNLDNTAVILYTSGTTGKPKGVMLSYKNLLSNIEGLEATEIASYKDSTVAILPFHHSYPLMVSMLYPLYIGAKISFINTISAEEILKNLQRNRITVLIGVPRLYELFHRKIIQEINKNPVAKAIFSISKKINNQKISRLLFKKVHSIFGGNIRYFVSGGAKLDIEVAKDLWALGFTVIEGYGLTETSPIVSFNPPEKIKLGSVGKPIKGVQIKLEDGEILVKGNNVMKGYWKRPEETKKVIKNGWLYTGDLGYVDNDGYLYITGRKKEIIVLPSGKNINPEEIENLIKKASDLIKEAAVIYKDGRLTAIIHPDFKTVSERGIVNLHEMIKWDVIDKVNQRLPDYKRISDFFITKEELPKTRLGKVRRFMLDQFIEKIPQKKEVKEPSYEEYRILKEYLHSISKRKVYPDSHIEIDLGLDSLDKVELLSFIESTFGVSLSEKQLSQHQTVEQLSELIKKLKTKTQPAQTDWSKILMENLPVDISESSLPLIVLKKITKPVFKLYFRLEISGTENIPEDTNFILAPNHQSFLDGFLIISALPEKILKNTYFLAEEIYFPEGIRKKTGKIFHVLTVNINKDLKGSLQKTAMLLKKGKNVVIFPEGARTRDGKLLLFKKSFAILSKTVKVPVVPVVISGAFQSLPIGKKFPRPHKIKVKFLKPVYPTLSVEEIVKETQQRIEKEL</sequence>
<dbReference type="InterPro" id="IPR000873">
    <property type="entry name" value="AMP-dep_synth/lig_dom"/>
</dbReference>
<dbReference type="SMART" id="SM00563">
    <property type="entry name" value="PlsC"/>
    <property type="match status" value="1"/>
</dbReference>
<dbReference type="InterPro" id="IPR045851">
    <property type="entry name" value="AMP-bd_C_sf"/>
</dbReference>
<evidence type="ECO:0000259" key="2">
    <source>
        <dbReference type="PROSITE" id="PS50075"/>
    </source>
</evidence>